<comment type="caution">
    <text evidence="7">The sequence shown here is derived from an EMBL/GenBank/DDBJ whole genome shotgun (WGS) entry which is preliminary data.</text>
</comment>
<dbReference type="PANTHER" id="PTHR43027:SF1">
    <property type="entry name" value="DOXORUBICIN RESISTANCE ABC TRANSPORTER PERMEASE PROTEIN DRRC-RELATED"/>
    <property type="match status" value="1"/>
</dbReference>
<dbReference type="PROSITE" id="PS51012">
    <property type="entry name" value="ABC_TM2"/>
    <property type="match status" value="1"/>
</dbReference>
<evidence type="ECO:0000259" key="6">
    <source>
        <dbReference type="PROSITE" id="PS51012"/>
    </source>
</evidence>
<sequence>MSAAAVGGSLRRIGGLCLRHLYILRGSWLRLLEMAYWPVINVVMWGFTSQFLSGVSSWVAQAGGLLIAAALLWDVMFRGNLGVALSFLEEMWSRNLGYLSVSPLRPGEMVTAILLMSMVRTLIGVLPAALLAIPLYHFSVFSLGLPLLAFWSLLMMMGWAMGLLVSAMVLRFGLGAESLAWVLIFAIGPLAGVYYPVSVLPDWIQPLAWALPPAYVFEGMRTVMVEGVVRTDLMLSALALDGLFLLVGIAVFFLAWRGARVRGALLNVGE</sequence>
<reference evidence="8" key="1">
    <citation type="journal article" date="2019" name="Int. J. Syst. Evol. Microbiol.">
        <title>The Global Catalogue of Microorganisms (GCM) 10K type strain sequencing project: providing services to taxonomists for standard genome sequencing and annotation.</title>
        <authorList>
            <consortium name="The Broad Institute Genomics Platform"/>
            <consortium name="The Broad Institute Genome Sequencing Center for Infectious Disease"/>
            <person name="Wu L."/>
            <person name="Ma J."/>
        </authorList>
    </citation>
    <scope>NUCLEOTIDE SEQUENCE [LARGE SCALE GENOMIC DNA]</scope>
    <source>
        <strain evidence="8">KCTC 15012</strain>
    </source>
</reference>
<feature type="transmembrane region" description="Helical" evidence="5">
    <location>
        <begin position="179"/>
        <end position="197"/>
    </location>
</feature>
<dbReference type="InterPro" id="IPR052902">
    <property type="entry name" value="ABC-2_transporter"/>
</dbReference>
<keyword evidence="3 5" id="KW-1133">Transmembrane helix</keyword>
<comment type="similarity">
    <text evidence="5">Belongs to the ABC-2 integral membrane protein family.</text>
</comment>
<evidence type="ECO:0000256" key="2">
    <source>
        <dbReference type="ARBA" id="ARBA00022692"/>
    </source>
</evidence>
<organism evidence="7 8">
    <name type="scientific">Phaeospirillum tilakii</name>
    <dbReference type="NCBI Taxonomy" id="741673"/>
    <lineage>
        <taxon>Bacteria</taxon>
        <taxon>Pseudomonadati</taxon>
        <taxon>Pseudomonadota</taxon>
        <taxon>Alphaproteobacteria</taxon>
        <taxon>Rhodospirillales</taxon>
        <taxon>Rhodospirillaceae</taxon>
        <taxon>Phaeospirillum</taxon>
    </lineage>
</organism>
<keyword evidence="5" id="KW-0813">Transport</keyword>
<feature type="transmembrane region" description="Helical" evidence="5">
    <location>
        <begin position="148"/>
        <end position="172"/>
    </location>
</feature>
<protein>
    <recommendedName>
        <fullName evidence="5">Transport permease protein</fullName>
    </recommendedName>
</protein>
<evidence type="ECO:0000313" key="8">
    <source>
        <dbReference type="Proteomes" id="UP001597296"/>
    </source>
</evidence>
<feature type="transmembrane region" description="Helical" evidence="5">
    <location>
        <begin position="65"/>
        <end position="88"/>
    </location>
</feature>
<dbReference type="PANTHER" id="PTHR43027">
    <property type="entry name" value="DOXORUBICIN RESISTANCE ABC TRANSPORTER PERMEASE PROTEIN DRRC-RELATED"/>
    <property type="match status" value="1"/>
</dbReference>
<accession>A0ABW5C8W0</accession>
<dbReference type="Pfam" id="PF01061">
    <property type="entry name" value="ABC2_membrane"/>
    <property type="match status" value="1"/>
</dbReference>
<evidence type="ECO:0000256" key="1">
    <source>
        <dbReference type="ARBA" id="ARBA00004141"/>
    </source>
</evidence>
<dbReference type="InterPro" id="IPR013525">
    <property type="entry name" value="ABC2_TM"/>
</dbReference>
<feature type="domain" description="ABC transmembrane type-2" evidence="6">
    <location>
        <begin position="29"/>
        <end position="255"/>
    </location>
</feature>
<dbReference type="InterPro" id="IPR047817">
    <property type="entry name" value="ABC2_TM_bact-type"/>
</dbReference>
<dbReference type="RefSeq" id="WP_377315022.1">
    <property type="nucleotide sequence ID" value="NZ_JBHUIY010000007.1"/>
</dbReference>
<feature type="transmembrane region" description="Helical" evidence="5">
    <location>
        <begin position="233"/>
        <end position="256"/>
    </location>
</feature>
<proteinExistence type="inferred from homology"/>
<evidence type="ECO:0000256" key="5">
    <source>
        <dbReference type="RuleBase" id="RU361157"/>
    </source>
</evidence>
<evidence type="ECO:0000313" key="7">
    <source>
        <dbReference type="EMBL" id="MFD2233242.1"/>
    </source>
</evidence>
<dbReference type="EMBL" id="JBHUIY010000007">
    <property type="protein sequence ID" value="MFD2233242.1"/>
    <property type="molecule type" value="Genomic_DNA"/>
</dbReference>
<gene>
    <name evidence="7" type="ORF">ACFSNB_05440</name>
</gene>
<keyword evidence="4 5" id="KW-0472">Membrane</keyword>
<comment type="caution">
    <text evidence="5">Lacks conserved residue(s) required for the propagation of feature annotation.</text>
</comment>
<evidence type="ECO:0000256" key="4">
    <source>
        <dbReference type="ARBA" id="ARBA00023136"/>
    </source>
</evidence>
<evidence type="ECO:0000256" key="3">
    <source>
        <dbReference type="ARBA" id="ARBA00022989"/>
    </source>
</evidence>
<feature type="transmembrane region" description="Helical" evidence="5">
    <location>
        <begin position="109"/>
        <end position="136"/>
    </location>
</feature>
<name>A0ABW5C8W0_9PROT</name>
<comment type="subcellular location">
    <subcellularLocation>
        <location evidence="5">Cell inner membrane</location>
        <topology evidence="5">Multi-pass membrane protein</topology>
    </subcellularLocation>
    <subcellularLocation>
        <location evidence="1">Membrane</location>
        <topology evidence="1">Multi-pass membrane protein</topology>
    </subcellularLocation>
</comment>
<keyword evidence="5" id="KW-1003">Cell membrane</keyword>
<dbReference type="Proteomes" id="UP001597296">
    <property type="component" value="Unassembled WGS sequence"/>
</dbReference>
<keyword evidence="8" id="KW-1185">Reference proteome</keyword>
<keyword evidence="2 5" id="KW-0812">Transmembrane</keyword>